<dbReference type="SMART" id="SM00344">
    <property type="entry name" value="HTH_ASNC"/>
    <property type="match status" value="2"/>
</dbReference>
<dbReference type="Proteomes" id="UP000545761">
    <property type="component" value="Unassembled WGS sequence"/>
</dbReference>
<dbReference type="EMBL" id="JACEHE010000006">
    <property type="protein sequence ID" value="MBA2946738.1"/>
    <property type="molecule type" value="Genomic_DNA"/>
</dbReference>
<evidence type="ECO:0000256" key="1">
    <source>
        <dbReference type="ARBA" id="ARBA00023015"/>
    </source>
</evidence>
<dbReference type="Pfam" id="PF01037">
    <property type="entry name" value="AsnC_trans_reg"/>
    <property type="match status" value="1"/>
</dbReference>
<sequence>METSSQSETRSPKDSKAPGGLLDAVDRQLVELLVADGRAGYAELGARVELSGDAVRERLKRLIADDVIKVVGSVSPATVGLDSFALVGITVSGPALPVARALAELPEADLVVQTTGMFDIIIELVCRDDREMLQVLDESVRSVLGVHTCMAMHYLSVEKYAPEGSQQLLVGGGRPGNSAGPDARGDFDDADRALVAVLQQDGRASFKELAEQSGVPYASARRRVLRLLERGEVRIVTITNQLLYGRRVQAGVGLRVQGPIPDVVQYLSDIDEVEVVAATTGPYDLLLEVSCASRADLYRLTGTVLRQISGITSTETFSYIDVHKLPYTWTAL</sequence>
<reference evidence="6 7" key="1">
    <citation type="submission" date="2020-07" db="EMBL/GenBank/DDBJ databases">
        <title>Streptomyces isolated from Indian soil.</title>
        <authorList>
            <person name="Mandal S."/>
            <person name="Maiti P.K."/>
        </authorList>
    </citation>
    <scope>NUCLEOTIDE SEQUENCE [LARGE SCALE GENOMIC DNA]</scope>
    <source>
        <strain evidence="6 7">PSKA28</strain>
    </source>
</reference>
<evidence type="ECO:0000256" key="3">
    <source>
        <dbReference type="ARBA" id="ARBA00023163"/>
    </source>
</evidence>
<evidence type="ECO:0000259" key="5">
    <source>
        <dbReference type="PROSITE" id="PS50956"/>
    </source>
</evidence>
<dbReference type="GO" id="GO:0043565">
    <property type="term" value="F:sequence-specific DNA binding"/>
    <property type="evidence" value="ECO:0007669"/>
    <property type="project" value="InterPro"/>
</dbReference>
<dbReference type="RefSeq" id="WP_181657652.1">
    <property type="nucleotide sequence ID" value="NZ_JACEHE010000006.1"/>
</dbReference>
<dbReference type="PROSITE" id="PS50956">
    <property type="entry name" value="HTH_ASNC_2"/>
    <property type="match status" value="1"/>
</dbReference>
<dbReference type="InterPro" id="IPR054609">
    <property type="entry name" value="PF0864-like_C"/>
</dbReference>
<name>A0A7W0DLC4_9ACTN</name>
<dbReference type="PRINTS" id="PR00033">
    <property type="entry name" value="HTHASNC"/>
</dbReference>
<dbReference type="PANTHER" id="PTHR30154:SF34">
    <property type="entry name" value="TRANSCRIPTIONAL REGULATOR AZLB"/>
    <property type="match status" value="1"/>
</dbReference>
<dbReference type="AlphaFoldDB" id="A0A7W0DLC4"/>
<dbReference type="InterPro" id="IPR011008">
    <property type="entry name" value="Dimeric_a/b-barrel"/>
</dbReference>
<dbReference type="InterPro" id="IPR036388">
    <property type="entry name" value="WH-like_DNA-bd_sf"/>
</dbReference>
<comment type="caution">
    <text evidence="6">The sequence shown here is derived from an EMBL/GenBank/DDBJ whole genome shotgun (WGS) entry which is preliminary data.</text>
</comment>
<gene>
    <name evidence="6" type="ORF">H1D24_13185</name>
</gene>
<feature type="domain" description="HTH asnC-type" evidence="5">
    <location>
        <begin position="22"/>
        <end position="82"/>
    </location>
</feature>
<dbReference type="Pfam" id="PF22482">
    <property type="entry name" value="AsnC_trans_reg_3"/>
    <property type="match status" value="1"/>
</dbReference>
<dbReference type="InterPro" id="IPR036390">
    <property type="entry name" value="WH_DNA-bd_sf"/>
</dbReference>
<evidence type="ECO:0000313" key="7">
    <source>
        <dbReference type="Proteomes" id="UP000545761"/>
    </source>
</evidence>
<keyword evidence="3" id="KW-0804">Transcription</keyword>
<evidence type="ECO:0000256" key="2">
    <source>
        <dbReference type="ARBA" id="ARBA00023125"/>
    </source>
</evidence>
<dbReference type="SUPFAM" id="SSF54909">
    <property type="entry name" value="Dimeric alpha+beta barrel"/>
    <property type="match status" value="2"/>
</dbReference>
<dbReference type="Gene3D" id="3.30.70.920">
    <property type="match status" value="2"/>
</dbReference>
<proteinExistence type="predicted"/>
<dbReference type="GO" id="GO:0043200">
    <property type="term" value="P:response to amino acid"/>
    <property type="evidence" value="ECO:0007669"/>
    <property type="project" value="TreeGrafter"/>
</dbReference>
<dbReference type="GO" id="GO:0005829">
    <property type="term" value="C:cytosol"/>
    <property type="evidence" value="ECO:0007669"/>
    <property type="project" value="TreeGrafter"/>
</dbReference>
<organism evidence="6 7">
    <name type="scientific">Streptomyces himalayensis subsp. himalayensis</name>
    <dbReference type="NCBI Taxonomy" id="2756131"/>
    <lineage>
        <taxon>Bacteria</taxon>
        <taxon>Bacillati</taxon>
        <taxon>Actinomycetota</taxon>
        <taxon>Actinomycetes</taxon>
        <taxon>Kitasatosporales</taxon>
        <taxon>Streptomycetaceae</taxon>
        <taxon>Streptomyces</taxon>
        <taxon>Streptomyces himalayensis</taxon>
    </lineage>
</organism>
<evidence type="ECO:0000313" key="6">
    <source>
        <dbReference type="EMBL" id="MBA2946738.1"/>
    </source>
</evidence>
<evidence type="ECO:0000256" key="4">
    <source>
        <dbReference type="SAM" id="MobiDB-lite"/>
    </source>
</evidence>
<dbReference type="InterPro" id="IPR019888">
    <property type="entry name" value="Tscrpt_reg_AsnC-like"/>
</dbReference>
<feature type="region of interest" description="Disordered" evidence="4">
    <location>
        <begin position="1"/>
        <end position="20"/>
    </location>
</feature>
<keyword evidence="1" id="KW-0805">Transcription regulation</keyword>
<protein>
    <submittedName>
        <fullName evidence="6">Lrp/AsnC family transcriptional regulator</fullName>
    </submittedName>
</protein>
<accession>A0A7W0DLC4</accession>
<dbReference type="SUPFAM" id="SSF46785">
    <property type="entry name" value="Winged helix' DNA-binding domain"/>
    <property type="match status" value="2"/>
</dbReference>
<dbReference type="PANTHER" id="PTHR30154">
    <property type="entry name" value="LEUCINE-RESPONSIVE REGULATORY PROTEIN"/>
    <property type="match status" value="1"/>
</dbReference>
<dbReference type="InterPro" id="IPR000485">
    <property type="entry name" value="AsnC-type_HTH_dom"/>
</dbReference>
<dbReference type="Gene3D" id="1.10.10.10">
    <property type="entry name" value="Winged helix-like DNA-binding domain superfamily/Winged helix DNA-binding domain"/>
    <property type="match status" value="2"/>
</dbReference>
<dbReference type="InterPro" id="IPR019887">
    <property type="entry name" value="Tscrpt_reg_AsnC/Lrp_C"/>
</dbReference>
<dbReference type="Pfam" id="PF13404">
    <property type="entry name" value="HTH_AsnC-type"/>
    <property type="match status" value="2"/>
</dbReference>
<keyword evidence="2" id="KW-0238">DNA-binding</keyword>